<dbReference type="PROSITE" id="PS51186">
    <property type="entry name" value="GNAT"/>
    <property type="match status" value="1"/>
</dbReference>
<gene>
    <name evidence="2" type="ORF">MQH31_15980</name>
</gene>
<dbReference type="Pfam" id="PF00583">
    <property type="entry name" value="Acetyltransf_1"/>
    <property type="match status" value="1"/>
</dbReference>
<evidence type="ECO:0000313" key="2">
    <source>
        <dbReference type="EMBL" id="MCI4659306.1"/>
    </source>
</evidence>
<feature type="domain" description="N-acetyltransferase" evidence="1">
    <location>
        <begin position="121"/>
        <end position="264"/>
    </location>
</feature>
<accession>A0AA41QX48</accession>
<evidence type="ECO:0000259" key="1">
    <source>
        <dbReference type="PROSITE" id="PS51186"/>
    </source>
</evidence>
<proteinExistence type="predicted"/>
<name>A0AA41QX48_9MICO</name>
<reference evidence="2" key="1">
    <citation type="submission" date="2022-03" db="EMBL/GenBank/DDBJ databases">
        <title>Cryobacterium sp. nov. strain ZS14-85, isolated from Antarctic soil.</title>
        <authorList>
            <person name="Li J."/>
            <person name="Niu G."/>
        </authorList>
    </citation>
    <scope>NUCLEOTIDE SEQUENCE</scope>
    <source>
        <strain evidence="2">ZS14-85</strain>
    </source>
</reference>
<comment type="caution">
    <text evidence="2">The sequence shown here is derived from an EMBL/GenBank/DDBJ whole genome shotgun (WGS) entry which is preliminary data.</text>
</comment>
<dbReference type="AlphaFoldDB" id="A0AA41QX48"/>
<keyword evidence="3" id="KW-1185">Reference proteome</keyword>
<dbReference type="InterPro" id="IPR000182">
    <property type="entry name" value="GNAT_dom"/>
</dbReference>
<sequence>MLINSLGFRTDLMLLALQGSAIEEHDDYLAVRSPHNPDFWWGNFLLLRADPSSTSVLHWEEAFTREFPTASHRAFGVDGARGGTAAFAEFAAAGYDVEASVVMTATAVHAPPHPNRDATYRRLDLADPLDREAAIDLRMANAPTREPTGHRRFLGESMTSMAALQEKGAGSWFGAFLDGRMVSGMGLFSDGHGLARFQSVDTHPEARGRGLAGTLVHYVSTYGLTALGATTLVMVADPDYHAIRIYRSVGFENTETQVAIELAP</sequence>
<organism evidence="2 3">
    <name type="scientific">Cryobacterium zhongshanensis</name>
    <dbReference type="NCBI Taxonomy" id="2928153"/>
    <lineage>
        <taxon>Bacteria</taxon>
        <taxon>Bacillati</taxon>
        <taxon>Actinomycetota</taxon>
        <taxon>Actinomycetes</taxon>
        <taxon>Micrococcales</taxon>
        <taxon>Microbacteriaceae</taxon>
        <taxon>Cryobacterium</taxon>
    </lineage>
</organism>
<dbReference type="RefSeq" id="WP_243012847.1">
    <property type="nucleotide sequence ID" value="NZ_JALGAR010000004.1"/>
</dbReference>
<dbReference type="InterPro" id="IPR016181">
    <property type="entry name" value="Acyl_CoA_acyltransferase"/>
</dbReference>
<protein>
    <submittedName>
        <fullName evidence="2">GNAT family N-acetyltransferase</fullName>
    </submittedName>
</protein>
<dbReference type="GO" id="GO:0016747">
    <property type="term" value="F:acyltransferase activity, transferring groups other than amino-acyl groups"/>
    <property type="evidence" value="ECO:0007669"/>
    <property type="project" value="InterPro"/>
</dbReference>
<dbReference type="SUPFAM" id="SSF55729">
    <property type="entry name" value="Acyl-CoA N-acyltransferases (Nat)"/>
    <property type="match status" value="1"/>
</dbReference>
<dbReference type="Proteomes" id="UP001165341">
    <property type="component" value="Unassembled WGS sequence"/>
</dbReference>
<dbReference type="Gene3D" id="3.40.630.30">
    <property type="match status" value="1"/>
</dbReference>
<evidence type="ECO:0000313" key="3">
    <source>
        <dbReference type="Proteomes" id="UP001165341"/>
    </source>
</evidence>
<dbReference type="EMBL" id="JALGAR010000004">
    <property type="protein sequence ID" value="MCI4659306.1"/>
    <property type="molecule type" value="Genomic_DNA"/>
</dbReference>